<dbReference type="CDD" id="cd05403">
    <property type="entry name" value="NT_KNTase_like"/>
    <property type="match status" value="1"/>
</dbReference>
<evidence type="ECO:0000256" key="2">
    <source>
        <dbReference type="ARBA" id="ARBA00022649"/>
    </source>
</evidence>
<proteinExistence type="inferred from homology"/>
<dbReference type="GO" id="GO:0016779">
    <property type="term" value="F:nucleotidyltransferase activity"/>
    <property type="evidence" value="ECO:0007669"/>
    <property type="project" value="UniProtKB-KW"/>
</dbReference>
<dbReference type="GO" id="GO:0046872">
    <property type="term" value="F:metal ion binding"/>
    <property type="evidence" value="ECO:0007669"/>
    <property type="project" value="UniProtKB-KW"/>
</dbReference>
<dbReference type="InterPro" id="IPR002934">
    <property type="entry name" value="Polymerase_NTP_transf_dom"/>
</dbReference>
<evidence type="ECO:0000256" key="7">
    <source>
        <dbReference type="ARBA" id="ARBA00022840"/>
    </source>
</evidence>
<feature type="domain" description="Polymerase nucleotidyl transferase" evidence="10">
    <location>
        <begin position="19"/>
        <end position="104"/>
    </location>
</feature>
<keyword evidence="6" id="KW-0547">Nucleotide-binding</keyword>
<keyword evidence="8" id="KW-0460">Magnesium</keyword>
<keyword evidence="3" id="KW-0808">Transferase</keyword>
<evidence type="ECO:0000256" key="8">
    <source>
        <dbReference type="ARBA" id="ARBA00022842"/>
    </source>
</evidence>
<keyword evidence="4" id="KW-0548">Nucleotidyltransferase</keyword>
<reference evidence="11 12" key="1">
    <citation type="submission" date="2019-03" db="EMBL/GenBank/DDBJ databases">
        <title>Single cell metagenomics reveals metabolic interactions within the superorganism composed of flagellate Streblomastix strix and complex community of Bacteroidetes bacteria on its surface.</title>
        <authorList>
            <person name="Treitli S.C."/>
            <person name="Kolisko M."/>
            <person name="Husnik F."/>
            <person name="Keeling P."/>
            <person name="Hampl V."/>
        </authorList>
    </citation>
    <scope>NUCLEOTIDE SEQUENCE [LARGE SCALE GENOMIC DNA]</scope>
    <source>
        <strain evidence="11">St1</strain>
    </source>
</reference>
<dbReference type="InterPro" id="IPR052038">
    <property type="entry name" value="Type-VII_TA_antitoxin"/>
</dbReference>
<protein>
    <recommendedName>
        <fullName evidence="10">Polymerase nucleotidyl transferase domain-containing protein</fullName>
    </recommendedName>
</protein>
<dbReference type="AlphaFoldDB" id="A0A5M8NZP9"/>
<dbReference type="Gene3D" id="3.30.460.10">
    <property type="entry name" value="Beta Polymerase, domain 2"/>
    <property type="match status" value="1"/>
</dbReference>
<keyword evidence="5" id="KW-0479">Metal-binding</keyword>
<evidence type="ECO:0000256" key="3">
    <source>
        <dbReference type="ARBA" id="ARBA00022679"/>
    </source>
</evidence>
<dbReference type="SUPFAM" id="SSF81301">
    <property type="entry name" value="Nucleotidyltransferase"/>
    <property type="match status" value="1"/>
</dbReference>
<sequence length="104" mass="11836">MEAKILNKTTSGTYLNLLRKYKHQYAEEYGITRMGIFGSVARGEQNENSDVDICIESSSMGLFALSGLYLSLEELLGAPVDIVRMHKNMNPRFKQRIEKEAIYV</sequence>
<dbReference type="PANTHER" id="PTHR33571:SF14">
    <property type="entry name" value="PROTEIN ADENYLYLTRANSFERASE MJ0435-RELATED"/>
    <property type="match status" value="1"/>
</dbReference>
<keyword evidence="2" id="KW-1277">Toxin-antitoxin system</keyword>
<dbReference type="InterPro" id="IPR043519">
    <property type="entry name" value="NT_sf"/>
</dbReference>
<dbReference type="Pfam" id="PF01909">
    <property type="entry name" value="NTP_transf_2"/>
    <property type="match status" value="1"/>
</dbReference>
<gene>
    <name evidence="11" type="ORF">EZS26_002230</name>
</gene>
<evidence type="ECO:0000256" key="4">
    <source>
        <dbReference type="ARBA" id="ARBA00022695"/>
    </source>
</evidence>
<organism evidence="11 12">
    <name type="scientific">Candidatus Ordinivivax streblomastigis</name>
    <dbReference type="NCBI Taxonomy" id="2540710"/>
    <lineage>
        <taxon>Bacteria</taxon>
        <taxon>Pseudomonadati</taxon>
        <taxon>Bacteroidota</taxon>
        <taxon>Bacteroidia</taxon>
        <taxon>Bacteroidales</taxon>
        <taxon>Candidatus Ordinivivax</taxon>
    </lineage>
</organism>
<dbReference type="Proteomes" id="UP000324575">
    <property type="component" value="Unassembled WGS sequence"/>
</dbReference>
<keyword evidence="7" id="KW-0067">ATP-binding</keyword>
<evidence type="ECO:0000256" key="9">
    <source>
        <dbReference type="ARBA" id="ARBA00038276"/>
    </source>
</evidence>
<comment type="similarity">
    <text evidence="9">Belongs to the MntA antitoxin family.</text>
</comment>
<evidence type="ECO:0000256" key="5">
    <source>
        <dbReference type="ARBA" id="ARBA00022723"/>
    </source>
</evidence>
<dbReference type="EMBL" id="SNRX01000016">
    <property type="protein sequence ID" value="KAA6301624.1"/>
    <property type="molecule type" value="Genomic_DNA"/>
</dbReference>
<evidence type="ECO:0000313" key="11">
    <source>
        <dbReference type="EMBL" id="KAA6301624.1"/>
    </source>
</evidence>
<evidence type="ECO:0000256" key="6">
    <source>
        <dbReference type="ARBA" id="ARBA00022741"/>
    </source>
</evidence>
<evidence type="ECO:0000313" key="12">
    <source>
        <dbReference type="Proteomes" id="UP000324575"/>
    </source>
</evidence>
<comment type="cofactor">
    <cofactor evidence="1">
        <name>Mg(2+)</name>
        <dbReference type="ChEBI" id="CHEBI:18420"/>
    </cofactor>
</comment>
<accession>A0A5M8NZP9</accession>
<evidence type="ECO:0000256" key="1">
    <source>
        <dbReference type="ARBA" id="ARBA00001946"/>
    </source>
</evidence>
<comment type="caution">
    <text evidence="11">The sequence shown here is derived from an EMBL/GenBank/DDBJ whole genome shotgun (WGS) entry which is preliminary data.</text>
</comment>
<name>A0A5M8NZP9_9BACT</name>
<dbReference type="PANTHER" id="PTHR33571">
    <property type="entry name" value="SSL8005 PROTEIN"/>
    <property type="match status" value="1"/>
</dbReference>
<dbReference type="GO" id="GO:0005524">
    <property type="term" value="F:ATP binding"/>
    <property type="evidence" value="ECO:0007669"/>
    <property type="project" value="UniProtKB-KW"/>
</dbReference>
<evidence type="ECO:0000259" key="10">
    <source>
        <dbReference type="Pfam" id="PF01909"/>
    </source>
</evidence>